<dbReference type="PANTHER" id="PTHR34700">
    <property type="entry name" value="POTASSIUM BINDING PROTEIN KBP"/>
    <property type="match status" value="1"/>
</dbReference>
<reference evidence="5" key="1">
    <citation type="submission" date="2020-05" db="EMBL/GenBank/DDBJ databases">
        <authorList>
            <person name="Wang L."/>
            <person name="Shao Z."/>
        </authorList>
    </citation>
    <scope>NUCLEOTIDE SEQUENCE</scope>
    <source>
        <strain evidence="5">MCCC 1A05776</strain>
    </source>
</reference>
<sequence length="216" mass="23927">MKETADTRWERSWNWPFAGLLLAALLVLTLGQTVHAQQDEATETDTEAQVEEAADETTADEAADDTTGQDAAALAEELEERERQLRAAQREIAALRARLPAEEGGEIDLDGALRSASVTMGAIRATRAELMRAGGRDEALLESIDELVEELERDQRLVARALDANLYQVRRGDTLASIAGRFYGSSQRWQELHEANRHVLENPDLVWPGLTLVVPR</sequence>
<evidence type="ECO:0000256" key="3">
    <source>
        <dbReference type="SAM" id="SignalP"/>
    </source>
</evidence>
<evidence type="ECO:0000256" key="2">
    <source>
        <dbReference type="SAM" id="MobiDB-lite"/>
    </source>
</evidence>
<dbReference type="SMART" id="SM00257">
    <property type="entry name" value="LysM"/>
    <property type="match status" value="1"/>
</dbReference>
<dbReference type="SUPFAM" id="SSF54106">
    <property type="entry name" value="LysM domain"/>
    <property type="match status" value="1"/>
</dbReference>
<evidence type="ECO:0000313" key="6">
    <source>
        <dbReference type="Proteomes" id="UP001320178"/>
    </source>
</evidence>
<accession>A0AAW4YSM4</accession>
<reference evidence="5" key="2">
    <citation type="journal article" date="2021" name="Front. Microbiol.">
        <title>Aerobic Denitrification and Heterotrophic Sulfur Oxidation in the Genus Halomonas Revealed by Six Novel Species Characterizations and Genome-Based Analysis.</title>
        <authorList>
            <person name="Wang L."/>
            <person name="Shao Z."/>
        </authorList>
    </citation>
    <scope>NUCLEOTIDE SEQUENCE</scope>
    <source>
        <strain evidence="5">MCCC 1A05776</strain>
    </source>
</reference>
<feature type="chain" id="PRO_5043588144" evidence="3">
    <location>
        <begin position="37"/>
        <end position="216"/>
    </location>
</feature>
<feature type="signal peptide" evidence="3">
    <location>
        <begin position="1"/>
        <end position="36"/>
    </location>
</feature>
<comment type="caution">
    <text evidence="5">The sequence shown here is derived from an EMBL/GenBank/DDBJ whole genome shotgun (WGS) entry which is preliminary data.</text>
</comment>
<dbReference type="Pfam" id="PF01476">
    <property type="entry name" value="LysM"/>
    <property type="match status" value="1"/>
</dbReference>
<dbReference type="RefSeq" id="WP_234239160.1">
    <property type="nucleotide sequence ID" value="NZ_JABFTS010000002.1"/>
</dbReference>
<dbReference type="Gene3D" id="3.10.350.10">
    <property type="entry name" value="LysM domain"/>
    <property type="match status" value="1"/>
</dbReference>
<dbReference type="PANTHER" id="PTHR34700:SF4">
    <property type="entry name" value="PHAGE-LIKE ELEMENT PBSX PROTEIN XKDP"/>
    <property type="match status" value="1"/>
</dbReference>
<feature type="region of interest" description="Disordered" evidence="2">
    <location>
        <begin position="38"/>
        <end position="68"/>
    </location>
</feature>
<feature type="coiled-coil region" evidence="1">
    <location>
        <begin position="71"/>
        <end position="98"/>
    </location>
</feature>
<dbReference type="AlphaFoldDB" id="A0AAW4YSM4"/>
<protein>
    <submittedName>
        <fullName evidence="5">LysM peptidoglycan-binding domain-containing protein</fullName>
    </submittedName>
</protein>
<dbReference type="PROSITE" id="PS51782">
    <property type="entry name" value="LYSM"/>
    <property type="match status" value="1"/>
</dbReference>
<evidence type="ECO:0000259" key="4">
    <source>
        <dbReference type="PROSITE" id="PS51782"/>
    </source>
</evidence>
<keyword evidence="1" id="KW-0175">Coiled coil</keyword>
<gene>
    <name evidence="5" type="ORF">HOP61_08535</name>
</gene>
<evidence type="ECO:0000313" key="5">
    <source>
        <dbReference type="EMBL" id="MCE8051335.1"/>
    </source>
</evidence>
<dbReference type="EMBL" id="JABFTS010000002">
    <property type="protein sequence ID" value="MCE8051335.1"/>
    <property type="molecule type" value="Genomic_DNA"/>
</dbReference>
<dbReference type="Proteomes" id="UP001320178">
    <property type="component" value="Unassembled WGS sequence"/>
</dbReference>
<organism evidence="5 6">
    <name type="scientific">Billgrantia desiderata</name>
    <dbReference type="NCBI Taxonomy" id="52021"/>
    <lineage>
        <taxon>Bacteria</taxon>
        <taxon>Pseudomonadati</taxon>
        <taxon>Pseudomonadota</taxon>
        <taxon>Gammaproteobacteria</taxon>
        <taxon>Oceanospirillales</taxon>
        <taxon>Halomonadaceae</taxon>
        <taxon>Billgrantia</taxon>
    </lineage>
</organism>
<name>A0AAW4YSM4_9GAMM</name>
<evidence type="ECO:0000256" key="1">
    <source>
        <dbReference type="SAM" id="Coils"/>
    </source>
</evidence>
<feature type="compositionally biased region" description="Acidic residues" evidence="2">
    <location>
        <begin position="40"/>
        <end position="64"/>
    </location>
</feature>
<feature type="domain" description="LysM" evidence="4">
    <location>
        <begin position="165"/>
        <end position="214"/>
    </location>
</feature>
<proteinExistence type="predicted"/>
<dbReference type="InterPro" id="IPR018392">
    <property type="entry name" value="LysM"/>
</dbReference>
<dbReference type="InterPro" id="IPR036779">
    <property type="entry name" value="LysM_dom_sf"/>
</dbReference>
<dbReference type="InterPro" id="IPR052196">
    <property type="entry name" value="Bact_Kbp"/>
</dbReference>
<keyword evidence="3" id="KW-0732">Signal</keyword>
<dbReference type="CDD" id="cd00118">
    <property type="entry name" value="LysM"/>
    <property type="match status" value="1"/>
</dbReference>